<dbReference type="Proteomes" id="UP000784294">
    <property type="component" value="Unassembled WGS sequence"/>
</dbReference>
<evidence type="ECO:0000313" key="3">
    <source>
        <dbReference type="Proteomes" id="UP000784294"/>
    </source>
</evidence>
<sequence length="136" mass="14623">MRVSWSASDRDGELSSPASASVAASAGPQASKTASVLFMPSATQAPGRTNLTMSPFATAPDARAQRRSCRPGVPRNRRPRSTEFGGSRHRGDGAGSICPNDRRRMTSGPIRDQPAKESYSTLPSSRPIHFYKTVLY</sequence>
<reference evidence="2" key="1">
    <citation type="submission" date="2018-11" db="EMBL/GenBank/DDBJ databases">
        <authorList>
            <consortium name="Pathogen Informatics"/>
        </authorList>
    </citation>
    <scope>NUCLEOTIDE SEQUENCE</scope>
</reference>
<comment type="caution">
    <text evidence="2">The sequence shown here is derived from an EMBL/GenBank/DDBJ whole genome shotgun (WGS) entry which is preliminary data.</text>
</comment>
<organism evidence="2 3">
    <name type="scientific">Protopolystoma xenopodis</name>
    <dbReference type="NCBI Taxonomy" id="117903"/>
    <lineage>
        <taxon>Eukaryota</taxon>
        <taxon>Metazoa</taxon>
        <taxon>Spiralia</taxon>
        <taxon>Lophotrochozoa</taxon>
        <taxon>Platyhelminthes</taxon>
        <taxon>Monogenea</taxon>
        <taxon>Polyopisthocotylea</taxon>
        <taxon>Polystomatidea</taxon>
        <taxon>Polystomatidae</taxon>
        <taxon>Protopolystoma</taxon>
    </lineage>
</organism>
<keyword evidence="3" id="KW-1185">Reference proteome</keyword>
<feature type="region of interest" description="Disordered" evidence="1">
    <location>
        <begin position="1"/>
        <end position="123"/>
    </location>
</feature>
<name>A0A448WRT0_9PLAT</name>
<accession>A0A448WRT0</accession>
<feature type="compositionally biased region" description="Low complexity" evidence="1">
    <location>
        <begin position="15"/>
        <end position="31"/>
    </location>
</feature>
<feature type="compositionally biased region" description="Polar residues" evidence="1">
    <location>
        <begin position="41"/>
        <end position="55"/>
    </location>
</feature>
<dbReference type="EMBL" id="CAAALY010037875">
    <property type="protein sequence ID" value="VEL18634.1"/>
    <property type="molecule type" value="Genomic_DNA"/>
</dbReference>
<evidence type="ECO:0000313" key="2">
    <source>
        <dbReference type="EMBL" id="VEL18634.1"/>
    </source>
</evidence>
<evidence type="ECO:0000256" key="1">
    <source>
        <dbReference type="SAM" id="MobiDB-lite"/>
    </source>
</evidence>
<gene>
    <name evidence="2" type="ORF">PXEA_LOCUS12074</name>
</gene>
<proteinExistence type="predicted"/>
<dbReference type="AlphaFoldDB" id="A0A448WRT0"/>
<protein>
    <submittedName>
        <fullName evidence="2">Uncharacterized protein</fullName>
    </submittedName>
</protein>
<feature type="compositionally biased region" description="Basic residues" evidence="1">
    <location>
        <begin position="65"/>
        <end position="79"/>
    </location>
</feature>